<evidence type="ECO:0000313" key="1">
    <source>
        <dbReference type="EMBL" id="AFZ11485.1"/>
    </source>
</evidence>
<name>K9VWE8_9CYAN</name>
<dbReference type="Proteomes" id="UP000010472">
    <property type="component" value="Chromosome"/>
</dbReference>
<dbReference type="STRING" id="1173022.Cri9333_0530"/>
<accession>K9VWE8</accession>
<dbReference type="HOGENOM" id="CLU_2600156_0_0_3"/>
<dbReference type="KEGG" id="cep:Cri9333_0530"/>
<organism evidence="1 2">
    <name type="scientific">Crinalium epipsammum PCC 9333</name>
    <dbReference type="NCBI Taxonomy" id="1173022"/>
    <lineage>
        <taxon>Bacteria</taxon>
        <taxon>Bacillati</taxon>
        <taxon>Cyanobacteriota</taxon>
        <taxon>Cyanophyceae</taxon>
        <taxon>Gomontiellales</taxon>
        <taxon>Gomontiellaceae</taxon>
        <taxon>Crinalium</taxon>
    </lineage>
</organism>
<dbReference type="AlphaFoldDB" id="K9VWE8"/>
<keyword evidence="2" id="KW-1185">Reference proteome</keyword>
<evidence type="ECO:0000313" key="2">
    <source>
        <dbReference type="Proteomes" id="UP000010472"/>
    </source>
</evidence>
<gene>
    <name evidence="1" type="ORF">Cri9333_0530</name>
</gene>
<protein>
    <submittedName>
        <fullName evidence="1">Uncharacterized protein</fullName>
    </submittedName>
</protein>
<reference evidence="1 2" key="1">
    <citation type="submission" date="2012-06" db="EMBL/GenBank/DDBJ databases">
        <title>Finished chromosome of genome of Crinalium epipsammum PCC 9333.</title>
        <authorList>
            <consortium name="US DOE Joint Genome Institute"/>
            <person name="Gugger M."/>
            <person name="Coursin T."/>
            <person name="Rippka R."/>
            <person name="Tandeau De Marsac N."/>
            <person name="Huntemann M."/>
            <person name="Wei C.-L."/>
            <person name="Han J."/>
            <person name="Detter J.C."/>
            <person name="Han C."/>
            <person name="Tapia R."/>
            <person name="Davenport K."/>
            <person name="Daligault H."/>
            <person name="Erkkila T."/>
            <person name="Gu W."/>
            <person name="Munk A.C.C."/>
            <person name="Teshima H."/>
            <person name="Xu Y."/>
            <person name="Chain P."/>
            <person name="Chen A."/>
            <person name="Krypides N."/>
            <person name="Mavromatis K."/>
            <person name="Markowitz V."/>
            <person name="Szeto E."/>
            <person name="Ivanova N."/>
            <person name="Mikhailova N."/>
            <person name="Ovchinnikova G."/>
            <person name="Pagani I."/>
            <person name="Pati A."/>
            <person name="Goodwin L."/>
            <person name="Peters L."/>
            <person name="Pitluck S."/>
            <person name="Woyke T."/>
            <person name="Kerfeld C."/>
        </authorList>
    </citation>
    <scope>NUCLEOTIDE SEQUENCE [LARGE SCALE GENOMIC DNA]</scope>
    <source>
        <strain evidence="1 2">PCC 9333</strain>
    </source>
</reference>
<sequence length="79" mass="8961">MAKITAMPSEIENAIEKLINPGEGCESDSIYLFDDDESWQSGKHKLKNLINCPHTMAWSYGHRLEAIEITENLKLVLTQ</sequence>
<dbReference type="RefSeq" id="WP_015201620.1">
    <property type="nucleotide sequence ID" value="NC_019753.1"/>
</dbReference>
<dbReference type="EMBL" id="CP003620">
    <property type="protein sequence ID" value="AFZ11485.1"/>
    <property type="molecule type" value="Genomic_DNA"/>
</dbReference>
<proteinExistence type="predicted"/>